<evidence type="ECO:0000313" key="3">
    <source>
        <dbReference type="EMBL" id="PRP67951.1"/>
    </source>
</evidence>
<dbReference type="AlphaFoldDB" id="A0A2S9WWY7"/>
<feature type="region of interest" description="Disordered" evidence="1">
    <location>
        <begin position="68"/>
        <end position="90"/>
    </location>
</feature>
<name>A0A2S9WWY7_9FLAO</name>
<organism evidence="3 4">
    <name type="scientific">Nonlabens agnitus</name>
    <dbReference type="NCBI Taxonomy" id="870484"/>
    <lineage>
        <taxon>Bacteria</taxon>
        <taxon>Pseudomonadati</taxon>
        <taxon>Bacteroidota</taxon>
        <taxon>Flavobacteriia</taxon>
        <taxon>Flavobacteriales</taxon>
        <taxon>Flavobacteriaceae</taxon>
        <taxon>Nonlabens</taxon>
    </lineage>
</organism>
<proteinExistence type="predicted"/>
<dbReference type="RefSeq" id="WP_105983639.1">
    <property type="nucleotide sequence ID" value="NZ_MQUC01000003.1"/>
</dbReference>
<sequence>MNATKFIGILLLCTLGVIGLGFYFVNNGDPVLGNKLVGFSTLFMFLILMPAFIVVRYKNKDLSKFNFNNKSKEEQEEEQDEDWDDKSRWN</sequence>
<keyword evidence="2" id="KW-0812">Transmembrane</keyword>
<reference evidence="3 4" key="1">
    <citation type="submission" date="2016-11" db="EMBL/GenBank/DDBJ databases">
        <title>Trade-off between light-utilization and light-protection in marine flavobacteria.</title>
        <authorList>
            <person name="Kumagai Y."/>
        </authorList>
    </citation>
    <scope>NUCLEOTIDE SEQUENCE [LARGE SCALE GENOMIC DNA]</scope>
    <source>
        <strain evidence="3 4">JCM 17109</strain>
    </source>
</reference>
<evidence type="ECO:0000256" key="1">
    <source>
        <dbReference type="SAM" id="MobiDB-lite"/>
    </source>
</evidence>
<evidence type="ECO:0008006" key="5">
    <source>
        <dbReference type="Google" id="ProtNLM"/>
    </source>
</evidence>
<dbReference type="Proteomes" id="UP000239532">
    <property type="component" value="Unassembled WGS sequence"/>
</dbReference>
<keyword evidence="2" id="KW-1133">Transmembrane helix</keyword>
<gene>
    <name evidence="3" type="ORF">BST86_13045</name>
</gene>
<dbReference type="OrthoDB" id="1145174at2"/>
<dbReference type="EMBL" id="MQUC01000003">
    <property type="protein sequence ID" value="PRP67951.1"/>
    <property type="molecule type" value="Genomic_DNA"/>
</dbReference>
<protein>
    <recommendedName>
        <fullName evidence="5">Isoleucyl-tRNA synthetase</fullName>
    </recommendedName>
</protein>
<feature type="transmembrane region" description="Helical" evidence="2">
    <location>
        <begin position="37"/>
        <end position="55"/>
    </location>
</feature>
<comment type="caution">
    <text evidence="3">The sequence shown here is derived from an EMBL/GenBank/DDBJ whole genome shotgun (WGS) entry which is preliminary data.</text>
</comment>
<feature type="compositionally biased region" description="Acidic residues" evidence="1">
    <location>
        <begin position="74"/>
        <end position="84"/>
    </location>
</feature>
<keyword evidence="2" id="KW-0472">Membrane</keyword>
<evidence type="ECO:0000313" key="4">
    <source>
        <dbReference type="Proteomes" id="UP000239532"/>
    </source>
</evidence>
<evidence type="ECO:0000256" key="2">
    <source>
        <dbReference type="SAM" id="Phobius"/>
    </source>
</evidence>
<keyword evidence="4" id="KW-1185">Reference proteome</keyword>
<feature type="transmembrane region" description="Helical" evidence="2">
    <location>
        <begin position="7"/>
        <end position="25"/>
    </location>
</feature>
<accession>A0A2S9WWY7</accession>